<evidence type="ECO:0000256" key="8">
    <source>
        <dbReference type="SAM" id="Phobius"/>
    </source>
</evidence>
<dbReference type="GO" id="GO:0005524">
    <property type="term" value="F:ATP binding"/>
    <property type="evidence" value="ECO:0007669"/>
    <property type="project" value="UniProtKB-KW"/>
</dbReference>
<dbReference type="OrthoDB" id="9808328at2"/>
<reference evidence="12" key="1">
    <citation type="submission" date="2016-10" db="EMBL/GenBank/DDBJ databases">
        <authorList>
            <person name="Varghese N."/>
            <person name="Submissions S."/>
        </authorList>
    </citation>
    <scope>NUCLEOTIDE SEQUENCE [LARGE SCALE GENOMIC DNA]</scope>
    <source>
        <strain evidence="12">DSM 23422</strain>
    </source>
</reference>
<sequence>MLKRLTATINSKMIVRLLRENFRLQSFNYSIAMTAMVVIAATTALTAWIMGDIIDSMTDTESRGRVFAVAGAVALIFFTKGLATYIQVVSLSRAGNSIVAAQQRKLYNRILEHGVSFFNTSTSSDLLMRVTYSAQSARTVIDTIVVGFVRDLLTLIGLIVVMIYQQPILSLFSLVFGPIAILGVRRILTYVRKIMEAEMASMAEIIRVIQETSIGIRVVKAFALENQMATRMNDAVGAVESRANAIARLEAATSPLMETLSGFAIAAVVALSAISFFGDSSSSPGELMSFITALLMAYEPAKRLARMRVTIEAGMIGVGLMYQILDTPIAVQEAEDAVPLPEGPGEVTFKNVSFQYENGNPLLSDMNVAFEAGKTTALVGPSGGGKSTIINLILRLYDPVEGCIEIDGCDLRKASFEALRDRMAFVGQDTFLFGGTLKKNIALGRKNATDEEIIEASKAANAHDFIQSMPQQYDTDVGENGGNLSGGQRQRIAIARAILRDSPILILDEATSALDSEAEFLVNEALQRLSKGRTTIVIAHRLSTILHADKIVVIDKGKVVEQGTQSELLSQNGLFLALYNRQFNGSRHE</sequence>
<dbReference type="Gene3D" id="1.20.1560.10">
    <property type="entry name" value="ABC transporter type 1, transmembrane domain"/>
    <property type="match status" value="1"/>
</dbReference>
<protein>
    <submittedName>
        <fullName evidence="11">ATP-binding cassette, subfamily B</fullName>
    </submittedName>
</protein>
<evidence type="ECO:0000256" key="4">
    <source>
        <dbReference type="ARBA" id="ARBA00022741"/>
    </source>
</evidence>
<dbReference type="InterPro" id="IPR011527">
    <property type="entry name" value="ABC1_TM_dom"/>
</dbReference>
<keyword evidence="4" id="KW-0547">Nucleotide-binding</keyword>
<dbReference type="PROSITE" id="PS50893">
    <property type="entry name" value="ABC_TRANSPORTER_2"/>
    <property type="match status" value="1"/>
</dbReference>
<keyword evidence="5 11" id="KW-0067">ATP-binding</keyword>
<dbReference type="Proteomes" id="UP000199239">
    <property type="component" value="Unassembled WGS sequence"/>
</dbReference>
<gene>
    <name evidence="11" type="ORF">SAMN04488040_2221</name>
</gene>
<dbReference type="InterPro" id="IPR017871">
    <property type="entry name" value="ABC_transporter-like_CS"/>
</dbReference>
<dbReference type="InterPro" id="IPR039421">
    <property type="entry name" value="Type_1_exporter"/>
</dbReference>
<evidence type="ECO:0000256" key="1">
    <source>
        <dbReference type="ARBA" id="ARBA00004651"/>
    </source>
</evidence>
<dbReference type="InterPro" id="IPR003593">
    <property type="entry name" value="AAA+_ATPase"/>
</dbReference>
<evidence type="ECO:0000256" key="6">
    <source>
        <dbReference type="ARBA" id="ARBA00022989"/>
    </source>
</evidence>
<evidence type="ECO:0000256" key="3">
    <source>
        <dbReference type="ARBA" id="ARBA00022692"/>
    </source>
</evidence>
<evidence type="ECO:0000259" key="10">
    <source>
        <dbReference type="PROSITE" id="PS50929"/>
    </source>
</evidence>
<dbReference type="PROSITE" id="PS50929">
    <property type="entry name" value="ABC_TM1F"/>
    <property type="match status" value="1"/>
</dbReference>
<keyword evidence="2" id="KW-0813">Transport</keyword>
<feature type="transmembrane region" description="Helical" evidence="8">
    <location>
        <begin position="139"/>
        <end position="162"/>
    </location>
</feature>
<dbReference type="EMBL" id="FPAJ01000003">
    <property type="protein sequence ID" value="SFS87813.1"/>
    <property type="molecule type" value="Genomic_DNA"/>
</dbReference>
<dbReference type="SUPFAM" id="SSF52540">
    <property type="entry name" value="P-loop containing nucleoside triphosphate hydrolases"/>
    <property type="match status" value="1"/>
</dbReference>
<dbReference type="STRING" id="394264.SAMN04488040_2221"/>
<feature type="transmembrane region" description="Helical" evidence="8">
    <location>
        <begin position="168"/>
        <end position="188"/>
    </location>
</feature>
<dbReference type="AlphaFoldDB" id="A0A1I6TF46"/>
<dbReference type="GO" id="GO:0005886">
    <property type="term" value="C:plasma membrane"/>
    <property type="evidence" value="ECO:0007669"/>
    <property type="project" value="UniProtKB-SubCell"/>
</dbReference>
<dbReference type="Gene3D" id="3.40.50.300">
    <property type="entry name" value="P-loop containing nucleotide triphosphate hydrolases"/>
    <property type="match status" value="1"/>
</dbReference>
<feature type="transmembrane region" description="Helical" evidence="8">
    <location>
        <begin position="26"/>
        <end position="51"/>
    </location>
</feature>
<dbReference type="SUPFAM" id="SSF90123">
    <property type="entry name" value="ABC transporter transmembrane region"/>
    <property type="match status" value="1"/>
</dbReference>
<proteinExistence type="predicted"/>
<keyword evidence="6 8" id="KW-1133">Transmembrane helix</keyword>
<keyword evidence="7 8" id="KW-0472">Membrane</keyword>
<dbReference type="InterPro" id="IPR003439">
    <property type="entry name" value="ABC_transporter-like_ATP-bd"/>
</dbReference>
<feature type="domain" description="ABC transporter" evidence="9">
    <location>
        <begin position="347"/>
        <end position="581"/>
    </location>
</feature>
<feature type="domain" description="ABC transmembrane type-1" evidence="10">
    <location>
        <begin position="31"/>
        <end position="313"/>
    </location>
</feature>
<name>A0A1I6TF46_9RHOB</name>
<dbReference type="PROSITE" id="PS00211">
    <property type="entry name" value="ABC_TRANSPORTER_1"/>
    <property type="match status" value="1"/>
</dbReference>
<evidence type="ECO:0000256" key="2">
    <source>
        <dbReference type="ARBA" id="ARBA00022448"/>
    </source>
</evidence>
<dbReference type="SMART" id="SM00382">
    <property type="entry name" value="AAA"/>
    <property type="match status" value="1"/>
</dbReference>
<dbReference type="FunFam" id="3.40.50.300:FF:000287">
    <property type="entry name" value="Multidrug ABC transporter ATP-binding protein"/>
    <property type="match status" value="1"/>
</dbReference>
<dbReference type="InterPro" id="IPR027417">
    <property type="entry name" value="P-loop_NTPase"/>
</dbReference>
<evidence type="ECO:0000313" key="12">
    <source>
        <dbReference type="Proteomes" id="UP000199239"/>
    </source>
</evidence>
<keyword evidence="3 8" id="KW-0812">Transmembrane</keyword>
<dbReference type="GO" id="GO:0015421">
    <property type="term" value="F:ABC-type oligopeptide transporter activity"/>
    <property type="evidence" value="ECO:0007669"/>
    <property type="project" value="TreeGrafter"/>
</dbReference>
<dbReference type="Pfam" id="PF00664">
    <property type="entry name" value="ABC_membrane"/>
    <property type="match status" value="1"/>
</dbReference>
<evidence type="ECO:0000256" key="7">
    <source>
        <dbReference type="ARBA" id="ARBA00023136"/>
    </source>
</evidence>
<feature type="transmembrane region" description="Helical" evidence="8">
    <location>
        <begin position="66"/>
        <end position="86"/>
    </location>
</feature>
<evidence type="ECO:0000256" key="5">
    <source>
        <dbReference type="ARBA" id="ARBA00022840"/>
    </source>
</evidence>
<dbReference type="GO" id="GO:0016887">
    <property type="term" value="F:ATP hydrolysis activity"/>
    <property type="evidence" value="ECO:0007669"/>
    <property type="project" value="InterPro"/>
</dbReference>
<feature type="transmembrane region" description="Helical" evidence="8">
    <location>
        <begin position="256"/>
        <end position="277"/>
    </location>
</feature>
<dbReference type="InterPro" id="IPR036640">
    <property type="entry name" value="ABC1_TM_sf"/>
</dbReference>
<dbReference type="PANTHER" id="PTHR43394:SF1">
    <property type="entry name" value="ATP-BINDING CASSETTE SUB-FAMILY B MEMBER 10, MITOCHONDRIAL"/>
    <property type="match status" value="1"/>
</dbReference>
<organism evidence="11 12">
    <name type="scientific">Sulfitobacter marinus</name>
    <dbReference type="NCBI Taxonomy" id="394264"/>
    <lineage>
        <taxon>Bacteria</taxon>
        <taxon>Pseudomonadati</taxon>
        <taxon>Pseudomonadota</taxon>
        <taxon>Alphaproteobacteria</taxon>
        <taxon>Rhodobacterales</taxon>
        <taxon>Roseobacteraceae</taxon>
        <taxon>Sulfitobacter</taxon>
    </lineage>
</organism>
<comment type="subcellular location">
    <subcellularLocation>
        <location evidence="1">Cell membrane</location>
        <topology evidence="1">Multi-pass membrane protein</topology>
    </subcellularLocation>
</comment>
<evidence type="ECO:0000259" key="9">
    <source>
        <dbReference type="PROSITE" id="PS50893"/>
    </source>
</evidence>
<keyword evidence="12" id="KW-1185">Reference proteome</keyword>
<dbReference type="PANTHER" id="PTHR43394">
    <property type="entry name" value="ATP-DEPENDENT PERMEASE MDL1, MITOCHONDRIAL"/>
    <property type="match status" value="1"/>
</dbReference>
<evidence type="ECO:0000313" key="11">
    <source>
        <dbReference type="EMBL" id="SFS87813.1"/>
    </source>
</evidence>
<accession>A0A1I6TF46</accession>
<dbReference type="CDD" id="cd18552">
    <property type="entry name" value="ABC_6TM_MsbA_like"/>
    <property type="match status" value="1"/>
</dbReference>
<dbReference type="Pfam" id="PF00005">
    <property type="entry name" value="ABC_tran"/>
    <property type="match status" value="1"/>
</dbReference>